<feature type="domain" description="Lipoyl-binding" evidence="2">
    <location>
        <begin position="83"/>
        <end position="161"/>
    </location>
</feature>
<accession>A0ABW5YKU4</accession>
<dbReference type="PROSITE" id="PS50968">
    <property type="entry name" value="BIOTINYL_LIPOYL"/>
    <property type="match status" value="1"/>
</dbReference>
<dbReference type="PANTHER" id="PTHR45266">
    <property type="entry name" value="OXALOACETATE DECARBOXYLASE ALPHA CHAIN"/>
    <property type="match status" value="1"/>
</dbReference>
<keyword evidence="1" id="KW-0092">Biotin</keyword>
<comment type="caution">
    <text evidence="3">The sequence shown here is derived from an EMBL/GenBank/DDBJ whole genome shotgun (WGS) entry which is preliminary data.</text>
</comment>
<dbReference type="Pfam" id="PF00364">
    <property type="entry name" value="Biotin_lipoyl"/>
    <property type="match status" value="1"/>
</dbReference>
<evidence type="ECO:0000256" key="1">
    <source>
        <dbReference type="ARBA" id="ARBA00023267"/>
    </source>
</evidence>
<organism evidence="3 4">
    <name type="scientific">Flavobacterium chuncheonense</name>
    <dbReference type="NCBI Taxonomy" id="2026653"/>
    <lineage>
        <taxon>Bacteria</taxon>
        <taxon>Pseudomonadati</taxon>
        <taxon>Bacteroidota</taxon>
        <taxon>Flavobacteriia</taxon>
        <taxon>Flavobacteriales</taxon>
        <taxon>Flavobacteriaceae</taxon>
        <taxon>Flavobacterium</taxon>
    </lineage>
</organism>
<evidence type="ECO:0000259" key="2">
    <source>
        <dbReference type="PROSITE" id="PS50968"/>
    </source>
</evidence>
<dbReference type="InterPro" id="IPR050709">
    <property type="entry name" value="Biotin_Carboxyl_Carrier/Decarb"/>
</dbReference>
<name>A0ABW5YKU4_9FLAO</name>
<protein>
    <submittedName>
        <fullName evidence="3">Acetyl-CoA carboxylase biotin carboxyl carrier protein subunit</fullName>
    </submittedName>
</protein>
<dbReference type="PROSITE" id="PS00188">
    <property type="entry name" value="BIOTIN"/>
    <property type="match status" value="1"/>
</dbReference>
<dbReference type="PANTHER" id="PTHR45266:SF3">
    <property type="entry name" value="OXALOACETATE DECARBOXYLASE ALPHA CHAIN"/>
    <property type="match status" value="1"/>
</dbReference>
<evidence type="ECO:0000313" key="3">
    <source>
        <dbReference type="EMBL" id="MFD2891542.1"/>
    </source>
</evidence>
<dbReference type="InterPro" id="IPR000089">
    <property type="entry name" value="Biotin_lipoyl"/>
</dbReference>
<sequence>MSNHYKLNVNNTFQFDVESDVVAQLDAVSVEKNKFHILKNNTPYQAEIIATDFINKTYTVKVNNETYTVAIANALDILIKEMGFEIGSAKQVNAIKAPMPGLILEISVAVGQEVKENDPLLILEAMKMENSIVSPRDGVIKSISMTKGAAVEKGALLIEFE</sequence>
<gene>
    <name evidence="3" type="ORF">ACFS5J_05885</name>
</gene>
<dbReference type="Proteomes" id="UP001597534">
    <property type="component" value="Unassembled WGS sequence"/>
</dbReference>
<dbReference type="Gene3D" id="2.40.50.100">
    <property type="match status" value="1"/>
</dbReference>
<evidence type="ECO:0000313" key="4">
    <source>
        <dbReference type="Proteomes" id="UP001597534"/>
    </source>
</evidence>
<dbReference type="EMBL" id="JBHUPC010000012">
    <property type="protein sequence ID" value="MFD2891542.1"/>
    <property type="molecule type" value="Genomic_DNA"/>
</dbReference>
<dbReference type="InterPro" id="IPR011053">
    <property type="entry name" value="Single_hybrid_motif"/>
</dbReference>
<proteinExistence type="predicted"/>
<keyword evidence="4" id="KW-1185">Reference proteome</keyword>
<reference evidence="4" key="1">
    <citation type="journal article" date="2019" name="Int. J. Syst. Evol. Microbiol.">
        <title>The Global Catalogue of Microorganisms (GCM) 10K type strain sequencing project: providing services to taxonomists for standard genome sequencing and annotation.</title>
        <authorList>
            <consortium name="The Broad Institute Genomics Platform"/>
            <consortium name="The Broad Institute Genome Sequencing Center for Infectious Disease"/>
            <person name="Wu L."/>
            <person name="Ma J."/>
        </authorList>
    </citation>
    <scope>NUCLEOTIDE SEQUENCE [LARGE SCALE GENOMIC DNA]</scope>
    <source>
        <strain evidence="4">KCTC 22671</strain>
    </source>
</reference>
<dbReference type="InterPro" id="IPR001882">
    <property type="entry name" value="Biotin_BS"/>
</dbReference>
<dbReference type="SUPFAM" id="SSF51230">
    <property type="entry name" value="Single hybrid motif"/>
    <property type="match status" value="1"/>
</dbReference>
<dbReference type="RefSeq" id="WP_045972031.1">
    <property type="nucleotide sequence ID" value="NZ_JBHUPC010000012.1"/>
</dbReference>
<dbReference type="CDD" id="cd06850">
    <property type="entry name" value="biotinyl_domain"/>
    <property type="match status" value="1"/>
</dbReference>